<gene>
    <name evidence="2" type="ORF">FN846DRAFT_908336</name>
</gene>
<evidence type="ECO:0000313" key="2">
    <source>
        <dbReference type="EMBL" id="KAA8902905.1"/>
    </source>
</evidence>
<sequence length="116" mass="12986">MSLQGVSIMLATNPLTIFFLAAFVLPVALWYLLSPIANLAHSLGRAECIGWLIETILLAAALGLLLSPYYAEIRALDNAQLVLLQMVVGYGVVFHRRFLGWLCEFVERRGQRLRII</sequence>
<comment type="caution">
    <text evidence="2">The sequence shown here is derived from an EMBL/GenBank/DDBJ whole genome shotgun (WGS) entry which is preliminary data.</text>
</comment>
<evidence type="ECO:0000313" key="3">
    <source>
        <dbReference type="Proteomes" id="UP000326924"/>
    </source>
</evidence>
<feature type="transmembrane region" description="Helical" evidence="1">
    <location>
        <begin position="82"/>
        <end position="106"/>
    </location>
</feature>
<accession>A0A5J5ESX5</accession>
<keyword evidence="1" id="KW-1133">Transmembrane helix</keyword>
<dbReference type="InParanoid" id="A0A5J5ESX5"/>
<keyword evidence="1" id="KW-0472">Membrane</keyword>
<feature type="transmembrane region" description="Helical" evidence="1">
    <location>
        <begin position="15"/>
        <end position="37"/>
    </location>
</feature>
<evidence type="ECO:0000256" key="1">
    <source>
        <dbReference type="SAM" id="Phobius"/>
    </source>
</evidence>
<reference evidence="2 3" key="1">
    <citation type="submission" date="2019-09" db="EMBL/GenBank/DDBJ databases">
        <title>Draft genome of the ectomycorrhizal ascomycete Sphaerosporella brunnea.</title>
        <authorList>
            <consortium name="DOE Joint Genome Institute"/>
            <person name="Benucci G.M."/>
            <person name="Marozzi G."/>
            <person name="Antonielli L."/>
            <person name="Sanchez S."/>
            <person name="Marco P."/>
            <person name="Wang X."/>
            <person name="Falini L.B."/>
            <person name="Barry K."/>
            <person name="Haridas S."/>
            <person name="Lipzen A."/>
            <person name="Labutti K."/>
            <person name="Grigoriev I.V."/>
            <person name="Murat C."/>
            <person name="Martin F."/>
            <person name="Albertini E."/>
            <person name="Donnini D."/>
            <person name="Bonito G."/>
        </authorList>
    </citation>
    <scope>NUCLEOTIDE SEQUENCE [LARGE SCALE GENOMIC DNA]</scope>
    <source>
        <strain evidence="2 3">Sb_GMNB300</strain>
    </source>
</reference>
<feature type="transmembrane region" description="Helical" evidence="1">
    <location>
        <begin position="49"/>
        <end position="70"/>
    </location>
</feature>
<proteinExistence type="predicted"/>
<dbReference type="AlphaFoldDB" id="A0A5J5ESX5"/>
<dbReference type="Proteomes" id="UP000326924">
    <property type="component" value="Unassembled WGS sequence"/>
</dbReference>
<name>A0A5J5ESX5_9PEZI</name>
<organism evidence="2 3">
    <name type="scientific">Sphaerosporella brunnea</name>
    <dbReference type="NCBI Taxonomy" id="1250544"/>
    <lineage>
        <taxon>Eukaryota</taxon>
        <taxon>Fungi</taxon>
        <taxon>Dikarya</taxon>
        <taxon>Ascomycota</taxon>
        <taxon>Pezizomycotina</taxon>
        <taxon>Pezizomycetes</taxon>
        <taxon>Pezizales</taxon>
        <taxon>Pyronemataceae</taxon>
        <taxon>Sphaerosporella</taxon>
    </lineage>
</organism>
<protein>
    <submittedName>
        <fullName evidence="2">Uncharacterized protein</fullName>
    </submittedName>
</protein>
<dbReference type="EMBL" id="VXIS01000125">
    <property type="protein sequence ID" value="KAA8902905.1"/>
    <property type="molecule type" value="Genomic_DNA"/>
</dbReference>
<keyword evidence="1" id="KW-0812">Transmembrane</keyword>
<keyword evidence="3" id="KW-1185">Reference proteome</keyword>